<dbReference type="SMART" id="SM01347">
    <property type="entry name" value="Mre11_DNA_bind"/>
    <property type="match status" value="1"/>
</dbReference>
<proteinExistence type="predicted"/>
<dbReference type="GO" id="GO:0000723">
    <property type="term" value="P:telomere maintenance"/>
    <property type="evidence" value="ECO:0007669"/>
    <property type="project" value="TreeGrafter"/>
</dbReference>
<feature type="domain" description="Mre11 DNA-binding" evidence="2">
    <location>
        <begin position="16"/>
        <end position="131"/>
    </location>
</feature>
<reference evidence="4" key="3">
    <citation type="submission" date="2015-06" db="UniProtKB">
        <authorList>
            <consortium name="EnsemblProtists"/>
        </authorList>
    </citation>
    <scope>IDENTIFICATION</scope>
</reference>
<feature type="compositionally biased region" description="Basic and acidic residues" evidence="1">
    <location>
        <begin position="231"/>
        <end position="242"/>
    </location>
</feature>
<dbReference type="HOGENOM" id="CLU_840571_0_0_1"/>
<dbReference type="EnsemblProtists" id="EKX47231">
    <property type="protein sequence ID" value="EKX47231"/>
    <property type="gene ID" value="GUITHDRAFT_107142"/>
</dbReference>
<dbReference type="EMBL" id="JH992991">
    <property type="protein sequence ID" value="EKX47231.1"/>
    <property type="molecule type" value="Genomic_DNA"/>
</dbReference>
<dbReference type="GO" id="GO:0000724">
    <property type="term" value="P:double-strand break repair via homologous recombination"/>
    <property type="evidence" value="ECO:0007669"/>
    <property type="project" value="TreeGrafter"/>
</dbReference>
<dbReference type="GO" id="GO:0006303">
    <property type="term" value="P:double-strand break repair via nonhomologous end joining"/>
    <property type="evidence" value="ECO:0007669"/>
    <property type="project" value="TreeGrafter"/>
</dbReference>
<reference evidence="5" key="2">
    <citation type="submission" date="2012-11" db="EMBL/GenBank/DDBJ databases">
        <authorList>
            <person name="Kuo A."/>
            <person name="Curtis B.A."/>
            <person name="Tanifuji G."/>
            <person name="Burki F."/>
            <person name="Gruber A."/>
            <person name="Irimia M."/>
            <person name="Maruyama S."/>
            <person name="Arias M.C."/>
            <person name="Ball S.G."/>
            <person name="Gile G.H."/>
            <person name="Hirakawa Y."/>
            <person name="Hopkins J.F."/>
            <person name="Rensing S.A."/>
            <person name="Schmutz J."/>
            <person name="Symeonidi A."/>
            <person name="Elias M."/>
            <person name="Eveleigh R.J."/>
            <person name="Herman E.K."/>
            <person name="Klute M.J."/>
            <person name="Nakayama T."/>
            <person name="Obornik M."/>
            <person name="Reyes-Prieto A."/>
            <person name="Armbrust E.V."/>
            <person name="Aves S.J."/>
            <person name="Beiko R.G."/>
            <person name="Coutinho P."/>
            <person name="Dacks J.B."/>
            <person name="Durnford D.G."/>
            <person name="Fast N.M."/>
            <person name="Green B.R."/>
            <person name="Grisdale C."/>
            <person name="Hempe F."/>
            <person name="Henrissat B."/>
            <person name="Hoppner M.P."/>
            <person name="Ishida K.-I."/>
            <person name="Kim E."/>
            <person name="Koreny L."/>
            <person name="Kroth P.G."/>
            <person name="Liu Y."/>
            <person name="Malik S.-B."/>
            <person name="Maier U.G."/>
            <person name="McRose D."/>
            <person name="Mock T."/>
            <person name="Neilson J.A."/>
            <person name="Onodera N.T."/>
            <person name="Poole A.M."/>
            <person name="Pritham E.J."/>
            <person name="Richards T.A."/>
            <person name="Rocap G."/>
            <person name="Roy S.W."/>
            <person name="Sarai C."/>
            <person name="Schaack S."/>
            <person name="Shirato S."/>
            <person name="Slamovits C.H."/>
            <person name="Spencer D.F."/>
            <person name="Suzuki S."/>
            <person name="Worden A.Z."/>
            <person name="Zauner S."/>
            <person name="Barry K."/>
            <person name="Bell C."/>
            <person name="Bharti A.K."/>
            <person name="Crow J.A."/>
            <person name="Grimwood J."/>
            <person name="Kramer R."/>
            <person name="Lindquist E."/>
            <person name="Lucas S."/>
            <person name="Salamov A."/>
            <person name="McFadden G.I."/>
            <person name="Lane C.E."/>
            <person name="Keeling P.J."/>
            <person name="Gray M.W."/>
            <person name="Grigoriev I.V."/>
            <person name="Archibald J.M."/>
        </authorList>
    </citation>
    <scope>NUCLEOTIDE SEQUENCE</scope>
    <source>
        <strain evidence="5">CCMP2712</strain>
    </source>
</reference>
<feature type="region of interest" description="Disordered" evidence="1">
    <location>
        <begin position="204"/>
        <end position="331"/>
    </location>
</feature>
<dbReference type="GO" id="GO:0030870">
    <property type="term" value="C:Mre11 complex"/>
    <property type="evidence" value="ECO:0007669"/>
    <property type="project" value="TreeGrafter"/>
</dbReference>
<dbReference type="GO" id="GO:0042138">
    <property type="term" value="P:meiotic DNA double-strand break formation"/>
    <property type="evidence" value="ECO:0007669"/>
    <property type="project" value="TreeGrafter"/>
</dbReference>
<sequence>MAVLDIRLGKHGEYQTKHVKIRHQNVRPFIYEECNLSLQDPKPKQNEEGVKAFLVEKVPGLSKLANEFWRKSKRLKQEETSSQRQNRPVEILEGVDMNTLIEEELENMEKSKKSGLQLLSRNEILNAVKEFVDKDENKSIGGMVASTMKELEELVGNAETYKAFEDENDCLEKLKPFLEQRQSKKQSMGHVIIIQTYTTVKSSEQMDCEDHQNASDPDFPEQARGKRKARSTRDDDSSDSNKVESPVDDQEQYVSYGAKEKKPKPPSQNRKPASFGKSALDGGVSGEEEDVKTTQRSAQKGEPTTGKRKPAANDTTGDGRKTKAGRWGSMK</sequence>
<gene>
    <name evidence="3" type="ORF">GUITHDRAFT_107142</name>
</gene>
<reference evidence="3 5" key="1">
    <citation type="journal article" date="2012" name="Nature">
        <title>Algal genomes reveal evolutionary mosaicism and the fate of nucleomorphs.</title>
        <authorList>
            <consortium name="DOE Joint Genome Institute"/>
            <person name="Curtis B.A."/>
            <person name="Tanifuji G."/>
            <person name="Burki F."/>
            <person name="Gruber A."/>
            <person name="Irimia M."/>
            <person name="Maruyama S."/>
            <person name="Arias M.C."/>
            <person name="Ball S.G."/>
            <person name="Gile G.H."/>
            <person name="Hirakawa Y."/>
            <person name="Hopkins J.F."/>
            <person name="Kuo A."/>
            <person name="Rensing S.A."/>
            <person name="Schmutz J."/>
            <person name="Symeonidi A."/>
            <person name="Elias M."/>
            <person name="Eveleigh R.J."/>
            <person name="Herman E.K."/>
            <person name="Klute M.J."/>
            <person name="Nakayama T."/>
            <person name="Obornik M."/>
            <person name="Reyes-Prieto A."/>
            <person name="Armbrust E.V."/>
            <person name="Aves S.J."/>
            <person name="Beiko R.G."/>
            <person name="Coutinho P."/>
            <person name="Dacks J.B."/>
            <person name="Durnford D.G."/>
            <person name="Fast N.M."/>
            <person name="Green B.R."/>
            <person name="Grisdale C.J."/>
            <person name="Hempel F."/>
            <person name="Henrissat B."/>
            <person name="Hoppner M.P."/>
            <person name="Ishida K."/>
            <person name="Kim E."/>
            <person name="Koreny L."/>
            <person name="Kroth P.G."/>
            <person name="Liu Y."/>
            <person name="Malik S.B."/>
            <person name="Maier U.G."/>
            <person name="McRose D."/>
            <person name="Mock T."/>
            <person name="Neilson J.A."/>
            <person name="Onodera N.T."/>
            <person name="Poole A.M."/>
            <person name="Pritham E.J."/>
            <person name="Richards T.A."/>
            <person name="Rocap G."/>
            <person name="Roy S.W."/>
            <person name="Sarai C."/>
            <person name="Schaack S."/>
            <person name="Shirato S."/>
            <person name="Slamovits C.H."/>
            <person name="Spencer D.F."/>
            <person name="Suzuki S."/>
            <person name="Worden A.Z."/>
            <person name="Zauner S."/>
            <person name="Barry K."/>
            <person name="Bell C."/>
            <person name="Bharti A.K."/>
            <person name="Crow J.A."/>
            <person name="Grimwood J."/>
            <person name="Kramer R."/>
            <person name="Lindquist E."/>
            <person name="Lucas S."/>
            <person name="Salamov A."/>
            <person name="McFadden G.I."/>
            <person name="Lane C.E."/>
            <person name="Keeling P.J."/>
            <person name="Gray M.W."/>
            <person name="Grigoriev I.V."/>
            <person name="Archibald J.M."/>
        </authorList>
    </citation>
    <scope>NUCLEOTIDE SEQUENCE</scope>
    <source>
        <strain evidence="3 5">CCMP2712</strain>
    </source>
</reference>
<dbReference type="KEGG" id="gtt:GUITHDRAFT_107142"/>
<dbReference type="GO" id="GO:0007095">
    <property type="term" value="P:mitotic G2 DNA damage checkpoint signaling"/>
    <property type="evidence" value="ECO:0007669"/>
    <property type="project" value="TreeGrafter"/>
</dbReference>
<name>L1JFF3_GUITC</name>
<dbReference type="PANTHER" id="PTHR10139:SF1">
    <property type="entry name" value="DOUBLE-STRAND BREAK REPAIR PROTEIN MRE11"/>
    <property type="match status" value="1"/>
</dbReference>
<evidence type="ECO:0000313" key="3">
    <source>
        <dbReference type="EMBL" id="EKX47231.1"/>
    </source>
</evidence>
<dbReference type="GO" id="GO:0030145">
    <property type="term" value="F:manganese ion binding"/>
    <property type="evidence" value="ECO:0007669"/>
    <property type="project" value="InterPro"/>
</dbReference>
<dbReference type="GO" id="GO:0035861">
    <property type="term" value="C:site of double-strand break"/>
    <property type="evidence" value="ECO:0007669"/>
    <property type="project" value="TreeGrafter"/>
</dbReference>
<accession>L1JFF3</accession>
<evidence type="ECO:0000313" key="5">
    <source>
        <dbReference type="Proteomes" id="UP000011087"/>
    </source>
</evidence>
<dbReference type="InterPro" id="IPR007281">
    <property type="entry name" value="Mre11_DNA-bd"/>
</dbReference>
<dbReference type="GO" id="GO:0097552">
    <property type="term" value="P:mitochondrial double-strand break repair via homologous recombination"/>
    <property type="evidence" value="ECO:0007669"/>
    <property type="project" value="TreeGrafter"/>
</dbReference>
<keyword evidence="5" id="KW-1185">Reference proteome</keyword>
<dbReference type="PANTHER" id="PTHR10139">
    <property type="entry name" value="DOUBLE-STRAND BREAK REPAIR PROTEIN MRE11"/>
    <property type="match status" value="1"/>
</dbReference>
<evidence type="ECO:0000313" key="4">
    <source>
        <dbReference type="EnsemblProtists" id="EKX47231"/>
    </source>
</evidence>
<protein>
    <recommendedName>
        <fullName evidence="2">Mre11 DNA-binding domain-containing protein</fullName>
    </recommendedName>
</protein>
<dbReference type="AlphaFoldDB" id="L1JFF3"/>
<dbReference type="GeneID" id="17303905"/>
<dbReference type="GO" id="GO:0000014">
    <property type="term" value="F:single-stranded DNA endodeoxyribonuclease activity"/>
    <property type="evidence" value="ECO:0007669"/>
    <property type="project" value="TreeGrafter"/>
</dbReference>
<evidence type="ECO:0000256" key="1">
    <source>
        <dbReference type="SAM" id="MobiDB-lite"/>
    </source>
</evidence>
<dbReference type="PaxDb" id="55529-EKX47231"/>
<evidence type="ECO:0000259" key="2">
    <source>
        <dbReference type="SMART" id="SM01347"/>
    </source>
</evidence>
<organism evidence="3">
    <name type="scientific">Guillardia theta (strain CCMP2712)</name>
    <name type="common">Cryptophyte</name>
    <dbReference type="NCBI Taxonomy" id="905079"/>
    <lineage>
        <taxon>Eukaryota</taxon>
        <taxon>Cryptophyceae</taxon>
        <taxon>Pyrenomonadales</taxon>
        <taxon>Geminigeraceae</taxon>
        <taxon>Guillardia</taxon>
    </lineage>
</organism>
<dbReference type="RefSeq" id="XP_005834211.1">
    <property type="nucleotide sequence ID" value="XM_005834154.1"/>
</dbReference>
<dbReference type="Proteomes" id="UP000011087">
    <property type="component" value="Unassembled WGS sequence"/>
</dbReference>